<keyword evidence="10 17" id="KW-0378">Hydrolase</keyword>
<keyword evidence="23" id="KW-1185">Reference proteome</keyword>
<dbReference type="InterPro" id="IPR002421">
    <property type="entry name" value="5-3_exonuclease"/>
</dbReference>
<keyword evidence="7 17" id="KW-0235">DNA replication</keyword>
<dbReference type="CDD" id="cd09898">
    <property type="entry name" value="H3TH_53EXO"/>
    <property type="match status" value="1"/>
</dbReference>
<dbReference type="InterPro" id="IPR008918">
    <property type="entry name" value="HhH2"/>
</dbReference>
<evidence type="ECO:0000259" key="21">
    <source>
        <dbReference type="SMART" id="SM00482"/>
    </source>
</evidence>
<evidence type="ECO:0000256" key="4">
    <source>
        <dbReference type="ARBA" id="ARBA00020311"/>
    </source>
</evidence>
<feature type="domain" description="5'-3' exonuclease" evidence="20">
    <location>
        <begin position="5"/>
        <end position="259"/>
    </location>
</feature>
<keyword evidence="8" id="KW-0540">Nuclease</keyword>
<dbReference type="InterPro" id="IPR018320">
    <property type="entry name" value="DNA_polymerase_1"/>
</dbReference>
<dbReference type="FunFam" id="1.20.1060.10:FF:000001">
    <property type="entry name" value="DNA polymerase I"/>
    <property type="match status" value="1"/>
</dbReference>
<dbReference type="SUPFAM" id="SSF47807">
    <property type="entry name" value="5' to 3' exonuclease, C-terminal subdomain"/>
    <property type="match status" value="1"/>
</dbReference>
<dbReference type="Pfam" id="PF01367">
    <property type="entry name" value="5_3_exonuc"/>
    <property type="match status" value="1"/>
</dbReference>
<evidence type="ECO:0000256" key="6">
    <source>
        <dbReference type="ARBA" id="ARBA00022695"/>
    </source>
</evidence>
<evidence type="ECO:0000256" key="16">
    <source>
        <dbReference type="NCBIfam" id="TIGR00593"/>
    </source>
</evidence>
<dbReference type="Gene3D" id="1.10.150.20">
    <property type="entry name" value="5' to 3' exonuclease, C-terminal subdomain"/>
    <property type="match status" value="2"/>
</dbReference>
<keyword evidence="13 17" id="KW-0238">DNA-binding</keyword>
<dbReference type="SMART" id="SM00474">
    <property type="entry name" value="35EXOc"/>
    <property type="match status" value="1"/>
</dbReference>
<evidence type="ECO:0000256" key="12">
    <source>
        <dbReference type="ARBA" id="ARBA00022932"/>
    </source>
</evidence>
<keyword evidence="18" id="KW-0175">Coiled coil</keyword>
<dbReference type="SMART" id="SM00279">
    <property type="entry name" value="HhH2"/>
    <property type="match status" value="1"/>
</dbReference>
<dbReference type="GO" id="GO:0006302">
    <property type="term" value="P:double-strand break repair"/>
    <property type="evidence" value="ECO:0007669"/>
    <property type="project" value="TreeGrafter"/>
</dbReference>
<dbReference type="GO" id="GO:0008408">
    <property type="term" value="F:3'-5' exonuclease activity"/>
    <property type="evidence" value="ECO:0007669"/>
    <property type="project" value="UniProtKB-UniRule"/>
</dbReference>
<accession>A0A8J3E9D2</accession>
<evidence type="ECO:0000256" key="1">
    <source>
        <dbReference type="ARBA" id="ARBA00007705"/>
    </source>
</evidence>
<comment type="subunit">
    <text evidence="2">Single-chain monomer with multiple functions.</text>
</comment>
<evidence type="ECO:0000256" key="2">
    <source>
        <dbReference type="ARBA" id="ARBA00011541"/>
    </source>
</evidence>
<dbReference type="GO" id="GO:0003887">
    <property type="term" value="F:DNA-directed DNA polymerase activity"/>
    <property type="evidence" value="ECO:0007669"/>
    <property type="project" value="UniProtKB-UniRule"/>
</dbReference>
<feature type="domain" description="DNA-directed DNA polymerase family A palm" evidence="21">
    <location>
        <begin position="664"/>
        <end position="870"/>
    </location>
</feature>
<dbReference type="FunFam" id="1.10.150.20:FF:000003">
    <property type="entry name" value="DNA polymerase I"/>
    <property type="match status" value="1"/>
</dbReference>
<evidence type="ECO:0000256" key="14">
    <source>
        <dbReference type="ARBA" id="ARBA00023204"/>
    </source>
</evidence>
<feature type="coiled-coil region" evidence="18">
    <location>
        <begin position="527"/>
        <end position="554"/>
    </location>
</feature>
<gene>
    <name evidence="17 22" type="primary">polA</name>
    <name evidence="22" type="ORF">GCM10010995_17340</name>
</gene>
<evidence type="ECO:0000256" key="3">
    <source>
        <dbReference type="ARBA" id="ARBA00012417"/>
    </source>
</evidence>
<dbReference type="Pfam" id="PF00476">
    <property type="entry name" value="DNA_pol_A"/>
    <property type="match status" value="1"/>
</dbReference>
<evidence type="ECO:0000256" key="17">
    <source>
        <dbReference type="RuleBase" id="RU004460"/>
    </source>
</evidence>
<comment type="catalytic activity">
    <reaction evidence="15 17">
        <text>DNA(n) + a 2'-deoxyribonucleoside 5'-triphosphate = DNA(n+1) + diphosphate</text>
        <dbReference type="Rhea" id="RHEA:22508"/>
        <dbReference type="Rhea" id="RHEA-COMP:17339"/>
        <dbReference type="Rhea" id="RHEA-COMP:17340"/>
        <dbReference type="ChEBI" id="CHEBI:33019"/>
        <dbReference type="ChEBI" id="CHEBI:61560"/>
        <dbReference type="ChEBI" id="CHEBI:173112"/>
        <dbReference type="EC" id="2.7.7.7"/>
    </reaction>
</comment>
<dbReference type="InterPro" id="IPR001098">
    <property type="entry name" value="DNA-dir_DNA_pol_A_palm_dom"/>
</dbReference>
<dbReference type="AlphaFoldDB" id="A0A8J3E9D2"/>
<evidence type="ECO:0000313" key="23">
    <source>
        <dbReference type="Proteomes" id="UP000636949"/>
    </source>
</evidence>
<dbReference type="GO" id="GO:0006261">
    <property type="term" value="P:DNA-templated DNA replication"/>
    <property type="evidence" value="ECO:0007669"/>
    <property type="project" value="UniProtKB-UniRule"/>
</dbReference>
<evidence type="ECO:0000256" key="15">
    <source>
        <dbReference type="ARBA" id="ARBA00049244"/>
    </source>
</evidence>
<keyword evidence="12 17" id="KW-0239">DNA-directed DNA polymerase</keyword>
<keyword evidence="6 17" id="KW-0548">Nucleotidyltransferase</keyword>
<proteinExistence type="inferred from homology"/>
<reference evidence="22" key="2">
    <citation type="submission" date="2020-09" db="EMBL/GenBank/DDBJ databases">
        <authorList>
            <person name="Sun Q."/>
            <person name="Zhou Y."/>
        </authorList>
    </citation>
    <scope>NUCLEOTIDE SEQUENCE</scope>
    <source>
        <strain evidence="22">CGMCC 1.15758</strain>
    </source>
</reference>
<dbReference type="InterPro" id="IPR002298">
    <property type="entry name" value="DNA_polymerase_A"/>
</dbReference>
<dbReference type="PRINTS" id="PR00868">
    <property type="entry name" value="DNAPOLI"/>
</dbReference>
<dbReference type="FunFam" id="3.40.50.1010:FF:000001">
    <property type="entry name" value="DNA polymerase I"/>
    <property type="match status" value="1"/>
</dbReference>
<dbReference type="SUPFAM" id="SSF53098">
    <property type="entry name" value="Ribonuclease H-like"/>
    <property type="match status" value="1"/>
</dbReference>
<organism evidence="22 23">
    <name type="scientific">Cysteiniphilum litorale</name>
    <dbReference type="NCBI Taxonomy" id="2056700"/>
    <lineage>
        <taxon>Bacteria</taxon>
        <taxon>Pseudomonadati</taxon>
        <taxon>Pseudomonadota</taxon>
        <taxon>Gammaproteobacteria</taxon>
        <taxon>Thiotrichales</taxon>
        <taxon>Fastidiosibacteraceae</taxon>
        <taxon>Cysteiniphilum</taxon>
    </lineage>
</organism>
<evidence type="ECO:0000256" key="13">
    <source>
        <dbReference type="ARBA" id="ARBA00023125"/>
    </source>
</evidence>
<dbReference type="SMART" id="SM00475">
    <property type="entry name" value="53EXOc"/>
    <property type="match status" value="1"/>
</dbReference>
<comment type="function">
    <text evidence="17">In addition to polymerase activity, this DNA polymerase exhibits 3'-5' and 5'-3' exonuclease activity.</text>
</comment>
<dbReference type="InterPro" id="IPR043502">
    <property type="entry name" value="DNA/RNA_pol_sf"/>
</dbReference>
<dbReference type="InterPro" id="IPR002562">
    <property type="entry name" value="3'-5'_exonuclease_dom"/>
</dbReference>
<dbReference type="Gene3D" id="1.20.1060.10">
    <property type="entry name" value="Taq DNA Polymerase, Chain T, domain 4"/>
    <property type="match status" value="1"/>
</dbReference>
<dbReference type="GO" id="GO:0003677">
    <property type="term" value="F:DNA binding"/>
    <property type="evidence" value="ECO:0007669"/>
    <property type="project" value="UniProtKB-UniRule"/>
</dbReference>
<dbReference type="NCBIfam" id="NF004397">
    <property type="entry name" value="PRK05755.1"/>
    <property type="match status" value="1"/>
</dbReference>
<keyword evidence="9 17" id="KW-0227">DNA damage</keyword>
<dbReference type="OrthoDB" id="9806424at2"/>
<dbReference type="CDD" id="cd06139">
    <property type="entry name" value="DNA_polA_I_Ecoli_like_exo"/>
    <property type="match status" value="1"/>
</dbReference>
<reference evidence="22" key="1">
    <citation type="journal article" date="2014" name="Int. J. Syst. Evol. Microbiol.">
        <title>Complete genome sequence of Corynebacterium casei LMG S-19264T (=DSM 44701T), isolated from a smear-ripened cheese.</title>
        <authorList>
            <consortium name="US DOE Joint Genome Institute (JGI-PGF)"/>
            <person name="Walter F."/>
            <person name="Albersmeier A."/>
            <person name="Kalinowski J."/>
            <person name="Ruckert C."/>
        </authorList>
    </citation>
    <scope>NUCLEOTIDE SEQUENCE</scope>
    <source>
        <strain evidence="22">CGMCC 1.15758</strain>
    </source>
</reference>
<dbReference type="RefSeq" id="WP_117003007.1">
    <property type="nucleotide sequence ID" value="NZ_BMJS01000019.1"/>
</dbReference>
<dbReference type="Pfam" id="PF02739">
    <property type="entry name" value="5_3_exonuc_N"/>
    <property type="match status" value="1"/>
</dbReference>
<dbReference type="FunFam" id="3.30.420.10:FF:000026">
    <property type="entry name" value="DNA polymerase I"/>
    <property type="match status" value="1"/>
</dbReference>
<evidence type="ECO:0000256" key="9">
    <source>
        <dbReference type="ARBA" id="ARBA00022763"/>
    </source>
</evidence>
<comment type="caution">
    <text evidence="22">The sequence shown here is derived from an EMBL/GenBank/DDBJ whole genome shotgun (WGS) entry which is preliminary data.</text>
</comment>
<dbReference type="Pfam" id="PF01612">
    <property type="entry name" value="DNA_pol_A_exo1"/>
    <property type="match status" value="1"/>
</dbReference>
<evidence type="ECO:0000256" key="10">
    <source>
        <dbReference type="ARBA" id="ARBA00022801"/>
    </source>
</evidence>
<dbReference type="SUPFAM" id="SSF56672">
    <property type="entry name" value="DNA/RNA polymerases"/>
    <property type="match status" value="1"/>
</dbReference>
<evidence type="ECO:0000256" key="7">
    <source>
        <dbReference type="ARBA" id="ARBA00022705"/>
    </source>
</evidence>
<dbReference type="SMART" id="SM00482">
    <property type="entry name" value="POLAc"/>
    <property type="match status" value="1"/>
</dbReference>
<dbReference type="InterPro" id="IPR020045">
    <property type="entry name" value="DNA_polI_H3TH"/>
</dbReference>
<dbReference type="Gene3D" id="3.30.420.10">
    <property type="entry name" value="Ribonuclease H-like superfamily/Ribonuclease H"/>
    <property type="match status" value="1"/>
</dbReference>
<keyword evidence="5 17" id="KW-0808">Transferase</keyword>
<sequence>MSNTQKIVLVDGSSYLFRAFHALPQLTNRQGEPTGAIFGVINMLKKLPKQLNTDHIAVVFDAKGKNFRHDLYPEYKANRKAMADELRVQISPVHDMVQKLGFPLIVIDAVEADDVIGTLAKRFANEGHEVVISTGDKDMAQLVDGHITLMDTMKNEITDREKVIAKFGVTPEQIIDYLALMGDTSDNIPGVPKVGPKTAVKWLAEYQSLQGVMANADKISGKVGENLRESIDFLPLSYQLATIKCDLDLPYTVQDMLCVKPDVDYLKKAFIQYEFKGWLRELEHEENIVSDAQKTRVEPIDAQATLNYQIILTEEDFNAFYAELAKAKVFAFDTETDSLDTFNVRLVGMSFALKPHHAVYIPLQHDYDNASTQLALDWVVNKVKPILEDGQVAKIAQNAKFDLKVLSTVGINVKGVKYDTMLESYVLNSSATRHDMDSLAHHYLGVKTVSFEELAGKGKNQLTFNQIDIAKAGFYAAEDADITYRLHERIWNELETIDSLRELYIKEELPVSFVIDRMERVGVKVDADLLKAQSASLTEKIAQLEKECIELAGESFNLSSPKQLREILYDKMGLPILKKTQGGQASTAEDALQELAEIYDLPKLIMEHRHLVKLKTTYTDKLPLMINSKTSRVHTSYQQAVTSTGRLSSTEPNLQNIPIRSSVGREIRKAFIAKKGYKILAADYSQVELRIMAHLSQDPNLLHAFQQGLDVHRATAAETLGIKADDVTPEQRRQAKAVNFGLIYGMGAFGLAKQLGIPRGEAQEYIDIYFARYPGVKRYMEDAKAYAMQHGFVETIFGRRLHLPEINSRNMAKKRAAERVAINAPMQGSAADIIKRAMILIDEWIIKENIDARMIMQVHDELVFEVKEDQVDRISKEVKQFMESAALLQVPLIVDVGVGDNWDEAH</sequence>
<dbReference type="InterPro" id="IPR036397">
    <property type="entry name" value="RNaseH_sf"/>
</dbReference>
<evidence type="ECO:0000259" key="20">
    <source>
        <dbReference type="SMART" id="SM00475"/>
    </source>
</evidence>
<dbReference type="InterPro" id="IPR020046">
    <property type="entry name" value="5-3_exonucl_a-hlix_arch_N"/>
</dbReference>
<keyword evidence="11 17" id="KW-0269">Exonuclease</keyword>
<evidence type="ECO:0000259" key="19">
    <source>
        <dbReference type="SMART" id="SM00474"/>
    </source>
</evidence>
<dbReference type="InterPro" id="IPR019760">
    <property type="entry name" value="DNA-dir_DNA_pol_A_CS"/>
</dbReference>
<evidence type="ECO:0000256" key="18">
    <source>
        <dbReference type="SAM" id="Coils"/>
    </source>
</evidence>
<dbReference type="NCBIfam" id="TIGR00593">
    <property type="entry name" value="pola"/>
    <property type="match status" value="1"/>
</dbReference>
<dbReference type="CDD" id="cd08637">
    <property type="entry name" value="DNA_pol_A_pol_I_C"/>
    <property type="match status" value="1"/>
</dbReference>
<dbReference type="PANTHER" id="PTHR10133">
    <property type="entry name" value="DNA POLYMERASE I"/>
    <property type="match status" value="1"/>
</dbReference>
<dbReference type="PROSITE" id="PS00447">
    <property type="entry name" value="DNA_POLYMERASE_A"/>
    <property type="match status" value="1"/>
</dbReference>
<dbReference type="Gene3D" id="3.30.70.370">
    <property type="match status" value="1"/>
</dbReference>
<keyword evidence="14 17" id="KW-0234">DNA repair</keyword>
<dbReference type="Proteomes" id="UP000636949">
    <property type="component" value="Unassembled WGS sequence"/>
</dbReference>
<evidence type="ECO:0000313" key="22">
    <source>
        <dbReference type="EMBL" id="GGG00545.1"/>
    </source>
</evidence>
<dbReference type="InterPro" id="IPR029060">
    <property type="entry name" value="PIN-like_dom_sf"/>
</dbReference>
<comment type="similarity">
    <text evidence="1 17">Belongs to the DNA polymerase type-A family.</text>
</comment>
<protein>
    <recommendedName>
        <fullName evidence="4 16">DNA polymerase I</fullName>
        <ecNumber evidence="3 16">2.7.7.7</ecNumber>
    </recommendedName>
</protein>
<dbReference type="Gene3D" id="3.40.50.1010">
    <property type="entry name" value="5'-nuclease"/>
    <property type="match status" value="1"/>
</dbReference>
<evidence type="ECO:0000256" key="8">
    <source>
        <dbReference type="ARBA" id="ARBA00022722"/>
    </source>
</evidence>
<name>A0A8J3E9D2_9GAMM</name>
<dbReference type="EC" id="2.7.7.7" evidence="3 16"/>
<dbReference type="FunFam" id="1.10.150.20:FF:000002">
    <property type="entry name" value="DNA polymerase I"/>
    <property type="match status" value="1"/>
</dbReference>
<feature type="domain" description="3'-5' exonuclease" evidence="19">
    <location>
        <begin position="308"/>
        <end position="495"/>
    </location>
</feature>
<dbReference type="InterPro" id="IPR012337">
    <property type="entry name" value="RNaseH-like_sf"/>
</dbReference>
<evidence type="ECO:0000256" key="5">
    <source>
        <dbReference type="ARBA" id="ARBA00022679"/>
    </source>
</evidence>
<dbReference type="GO" id="GO:0008409">
    <property type="term" value="F:5'-3' exonuclease activity"/>
    <property type="evidence" value="ECO:0007669"/>
    <property type="project" value="UniProtKB-UniRule"/>
</dbReference>
<dbReference type="SUPFAM" id="SSF88723">
    <property type="entry name" value="PIN domain-like"/>
    <property type="match status" value="1"/>
</dbReference>
<dbReference type="PANTHER" id="PTHR10133:SF27">
    <property type="entry name" value="DNA POLYMERASE NU"/>
    <property type="match status" value="1"/>
</dbReference>
<evidence type="ECO:0000256" key="11">
    <source>
        <dbReference type="ARBA" id="ARBA00022839"/>
    </source>
</evidence>
<dbReference type="InterPro" id="IPR036279">
    <property type="entry name" value="5-3_exonuclease_C_sf"/>
</dbReference>
<dbReference type="EMBL" id="BMJS01000019">
    <property type="protein sequence ID" value="GGG00545.1"/>
    <property type="molecule type" value="Genomic_DNA"/>
</dbReference>
<dbReference type="CDD" id="cd09859">
    <property type="entry name" value="PIN_53EXO"/>
    <property type="match status" value="1"/>
</dbReference>